<feature type="active site" evidence="9">
    <location>
        <position position="261"/>
    </location>
</feature>
<feature type="active site" evidence="9">
    <location>
        <position position="355"/>
    </location>
</feature>
<accession>A0A1C6UBY5</accession>
<dbReference type="InterPro" id="IPR011010">
    <property type="entry name" value="DNA_brk_join_enz"/>
</dbReference>
<dbReference type="CDD" id="cd00798">
    <property type="entry name" value="INT_XerDC_C"/>
    <property type="match status" value="1"/>
</dbReference>
<dbReference type="Gene3D" id="1.10.150.130">
    <property type="match status" value="1"/>
</dbReference>
<evidence type="ECO:0000256" key="6">
    <source>
        <dbReference type="ARBA" id="ARBA00023125"/>
    </source>
</evidence>
<dbReference type="GO" id="GO:0009037">
    <property type="term" value="F:tyrosine-based site-specific recombinase activity"/>
    <property type="evidence" value="ECO:0007669"/>
    <property type="project" value="UniProtKB-UniRule"/>
</dbReference>
<keyword evidence="7 9" id="KW-0233">DNA recombination</keyword>
<keyword evidence="5 9" id="KW-0229">DNA integration</keyword>
<sequence>MSRESTGRRAMHEALPAAMREAVDDFAGHLAGVRNRSAHTVRAYVGDVVALLDHARRMGCAELAELDLTVLRSWLAKQRTTGAARTSLARRAASARAFSAWAHRCGLLPTDVAGALASPRAHRDLPSVLRADQAAALVEAPGRANRAAPTVSHAARPAPIDGRADALGPAAIDTAAGDTTATATAAGDTTATATTAGDTTATATTAGDTTAGTAGTFVPTTCTAAGTAERTTNSDTADGAAEAVLLRDRALLELLYGTGVRISEACGLDVADIDHGRRVVRVFGKGGRERAVPYGVPAQRALDEWLRHGRPALAGPHSRDALLLGARGGRLNPTTARRIVSGYAEAAGLPPVSPHGLRHSAATHLLEGGADLRAVQELLGHSSLASTQIYTHVSVERLRAAYRQAHPRA</sequence>
<dbReference type="Proteomes" id="UP000199001">
    <property type="component" value="Unassembled WGS sequence"/>
</dbReference>
<keyword evidence="4 9" id="KW-0159">Chromosome partition</keyword>
<dbReference type="STRING" id="47855.GA0070606_1826"/>
<name>A0A1C6UBY5_9ACTN</name>
<comment type="subunit">
    <text evidence="9">Forms a cyclic heterotetrameric complex composed of two molecules of XerC and two molecules of XerD.</text>
</comment>
<feature type="active site" evidence="9">
    <location>
        <position position="285"/>
    </location>
</feature>
<evidence type="ECO:0000256" key="5">
    <source>
        <dbReference type="ARBA" id="ARBA00022908"/>
    </source>
</evidence>
<evidence type="ECO:0000256" key="8">
    <source>
        <dbReference type="ARBA" id="ARBA00023306"/>
    </source>
</evidence>
<comment type="similarity">
    <text evidence="9">Belongs to the 'phage' integrase family. XerC subfamily.</text>
</comment>
<dbReference type="PANTHER" id="PTHR30349:SF77">
    <property type="entry name" value="TYROSINE RECOMBINASE XERC"/>
    <property type="match status" value="1"/>
</dbReference>
<evidence type="ECO:0000256" key="2">
    <source>
        <dbReference type="ARBA" id="ARBA00022490"/>
    </source>
</evidence>
<feature type="region of interest" description="Disordered" evidence="10">
    <location>
        <begin position="141"/>
        <end position="165"/>
    </location>
</feature>
<evidence type="ECO:0000313" key="13">
    <source>
        <dbReference type="EMBL" id="SCL51605.1"/>
    </source>
</evidence>
<dbReference type="EMBL" id="FMHZ01000002">
    <property type="protein sequence ID" value="SCL51605.1"/>
    <property type="molecule type" value="Genomic_DNA"/>
</dbReference>
<protein>
    <recommendedName>
        <fullName evidence="9">Tyrosine recombinase XerC</fullName>
    </recommendedName>
</protein>
<dbReference type="PROSITE" id="PS51900">
    <property type="entry name" value="CB"/>
    <property type="match status" value="1"/>
</dbReference>
<dbReference type="SUPFAM" id="SSF56349">
    <property type="entry name" value="DNA breaking-rejoining enzymes"/>
    <property type="match status" value="1"/>
</dbReference>
<organism evidence="13 14">
    <name type="scientific">Micromonospora citrea</name>
    <dbReference type="NCBI Taxonomy" id="47855"/>
    <lineage>
        <taxon>Bacteria</taxon>
        <taxon>Bacillati</taxon>
        <taxon>Actinomycetota</taxon>
        <taxon>Actinomycetes</taxon>
        <taxon>Micromonosporales</taxon>
        <taxon>Micromonosporaceae</taxon>
        <taxon>Micromonospora</taxon>
    </lineage>
</organism>
<dbReference type="InterPro" id="IPR010998">
    <property type="entry name" value="Integrase_recombinase_N"/>
</dbReference>
<evidence type="ECO:0000256" key="7">
    <source>
        <dbReference type="ARBA" id="ARBA00023172"/>
    </source>
</evidence>
<proteinExistence type="inferred from homology"/>
<evidence type="ECO:0000313" key="14">
    <source>
        <dbReference type="Proteomes" id="UP000199001"/>
    </source>
</evidence>
<feature type="active site" evidence="9">
    <location>
        <position position="381"/>
    </location>
</feature>
<keyword evidence="8 9" id="KW-0131">Cell cycle</keyword>
<dbReference type="InterPro" id="IPR023009">
    <property type="entry name" value="Tyrosine_recombinase_XerC/XerD"/>
</dbReference>
<dbReference type="InterPro" id="IPR044068">
    <property type="entry name" value="CB"/>
</dbReference>
<keyword evidence="6 9" id="KW-0238">DNA-binding</keyword>
<evidence type="ECO:0000256" key="3">
    <source>
        <dbReference type="ARBA" id="ARBA00022618"/>
    </source>
</evidence>
<keyword evidence="2 9" id="KW-0963">Cytoplasm</keyword>
<evidence type="ECO:0000256" key="10">
    <source>
        <dbReference type="SAM" id="MobiDB-lite"/>
    </source>
</evidence>
<dbReference type="GO" id="GO:0005737">
    <property type="term" value="C:cytoplasm"/>
    <property type="evidence" value="ECO:0007669"/>
    <property type="project" value="UniProtKB-SubCell"/>
</dbReference>
<comment type="function">
    <text evidence="9">Site-specific tyrosine recombinase, which acts by catalyzing the cutting and rejoining of the recombining DNA molecules. The XerC-XerD complex is essential to convert dimers of the bacterial chromosome into monomers to permit their segregation at cell division. It also contributes to the segregational stability of plasmids.</text>
</comment>
<gene>
    <name evidence="9" type="primary">xerC</name>
    <name evidence="13" type="ORF">GA0070606_1826</name>
</gene>
<evidence type="ECO:0000259" key="11">
    <source>
        <dbReference type="PROSITE" id="PS51898"/>
    </source>
</evidence>
<dbReference type="InterPro" id="IPR004107">
    <property type="entry name" value="Integrase_SAM-like_N"/>
</dbReference>
<dbReference type="GO" id="GO:0051301">
    <property type="term" value="P:cell division"/>
    <property type="evidence" value="ECO:0007669"/>
    <property type="project" value="UniProtKB-KW"/>
</dbReference>
<keyword evidence="3 9" id="KW-0132">Cell division</keyword>
<dbReference type="InterPro" id="IPR013762">
    <property type="entry name" value="Integrase-like_cat_sf"/>
</dbReference>
<dbReference type="SUPFAM" id="SSF47823">
    <property type="entry name" value="lambda integrase-like, N-terminal domain"/>
    <property type="match status" value="1"/>
</dbReference>
<feature type="active site" description="O-(3'-phospho-DNA)-tyrosine intermediate" evidence="9">
    <location>
        <position position="390"/>
    </location>
</feature>
<dbReference type="Gene3D" id="1.10.443.10">
    <property type="entry name" value="Intergrase catalytic core"/>
    <property type="match status" value="1"/>
</dbReference>
<dbReference type="AlphaFoldDB" id="A0A1C6UBY5"/>
<evidence type="ECO:0000259" key="12">
    <source>
        <dbReference type="PROSITE" id="PS51900"/>
    </source>
</evidence>
<feature type="active site" evidence="9">
    <location>
        <position position="358"/>
    </location>
</feature>
<evidence type="ECO:0000256" key="9">
    <source>
        <dbReference type="HAMAP-Rule" id="MF_01808"/>
    </source>
</evidence>
<dbReference type="PANTHER" id="PTHR30349">
    <property type="entry name" value="PHAGE INTEGRASE-RELATED"/>
    <property type="match status" value="1"/>
</dbReference>
<dbReference type="HAMAP" id="MF_01808">
    <property type="entry name" value="Recomb_XerC_XerD"/>
    <property type="match status" value="1"/>
</dbReference>
<comment type="subcellular location">
    <subcellularLocation>
        <location evidence="1 9">Cytoplasm</location>
    </subcellularLocation>
</comment>
<dbReference type="GO" id="GO:0003677">
    <property type="term" value="F:DNA binding"/>
    <property type="evidence" value="ECO:0007669"/>
    <property type="project" value="UniProtKB-UniRule"/>
</dbReference>
<dbReference type="PROSITE" id="PS51898">
    <property type="entry name" value="TYR_RECOMBINASE"/>
    <property type="match status" value="1"/>
</dbReference>
<keyword evidence="14" id="KW-1185">Reference proteome</keyword>
<dbReference type="Pfam" id="PF02899">
    <property type="entry name" value="Phage_int_SAM_1"/>
    <property type="match status" value="1"/>
</dbReference>
<dbReference type="GO" id="GO:0006313">
    <property type="term" value="P:DNA transposition"/>
    <property type="evidence" value="ECO:0007669"/>
    <property type="project" value="UniProtKB-UniRule"/>
</dbReference>
<dbReference type="GO" id="GO:0007059">
    <property type="term" value="P:chromosome segregation"/>
    <property type="evidence" value="ECO:0007669"/>
    <property type="project" value="UniProtKB-UniRule"/>
</dbReference>
<evidence type="ECO:0000256" key="1">
    <source>
        <dbReference type="ARBA" id="ARBA00004496"/>
    </source>
</evidence>
<feature type="domain" description="Tyr recombinase" evidence="11">
    <location>
        <begin position="217"/>
        <end position="403"/>
    </location>
</feature>
<feature type="domain" description="Core-binding (CB)" evidence="12">
    <location>
        <begin position="17"/>
        <end position="103"/>
    </location>
</feature>
<reference evidence="14" key="1">
    <citation type="submission" date="2016-06" db="EMBL/GenBank/DDBJ databases">
        <authorList>
            <person name="Varghese N."/>
            <person name="Submissions Spin"/>
        </authorList>
    </citation>
    <scope>NUCLEOTIDE SEQUENCE [LARGE SCALE GENOMIC DNA]</scope>
    <source>
        <strain evidence="14">DSM 43903</strain>
    </source>
</reference>
<dbReference type="InterPro" id="IPR002104">
    <property type="entry name" value="Integrase_catalytic"/>
</dbReference>
<dbReference type="Pfam" id="PF00589">
    <property type="entry name" value="Phage_integrase"/>
    <property type="match status" value="1"/>
</dbReference>
<evidence type="ECO:0000256" key="4">
    <source>
        <dbReference type="ARBA" id="ARBA00022829"/>
    </source>
</evidence>
<dbReference type="InterPro" id="IPR050090">
    <property type="entry name" value="Tyrosine_recombinase_XerCD"/>
</dbReference>